<comment type="caution">
    <text evidence="1">The sequence shown here is derived from an EMBL/GenBank/DDBJ whole genome shotgun (WGS) entry which is preliminary data.</text>
</comment>
<evidence type="ECO:0000313" key="1">
    <source>
        <dbReference type="EMBL" id="KAJ9654172.1"/>
    </source>
</evidence>
<protein>
    <submittedName>
        <fullName evidence="1">Uncharacterized protein</fullName>
    </submittedName>
</protein>
<sequence length="875" mass="97951">MTDLGSRSHNMLPANSVGSGSSTPSNESLAPILGDEAQALISCNQKLQELGIDDTISLPRIVVIGDQSTGKSSLIEAISTIKVPKAANLCTKCPIAINLSSGKSPTSPWTCSVYVEEKFRYNAAFKQKRVSKAHPLGPWQLSNEVKTTLIKTADNRDELSELIDTAQQILLNPDRVPGDPLMHDVLPNNLERFSPNTIRLDISVGGWPNLSFVDLPGVIQSAGRGQPDYYVQLVESLAKQYAQDEDNIIMLTLPINHDVSNSRSYSVIQKQNAQSRTMAVFTKVDLARDEERNDCLRRYFSDEVEEEFEHGHHMVMLSNATDTTQEHGLAEAAFFSLNPWASLPDSVKARLGVVNLTKLLRQILFQKTADTLPSNLEKIRERFEMNEQQLANMPAPPDTSELPYQLRDQIKDFGMLVKQIFTSSHDGSRSNARSALNRLMQDFSTRIRGDKPTMLIKTEDAIARLAKAERKLQGGTSTNPVAVDAETDGDSKTVSRTPQKQQPASSPSKTTRVQRFRLEEIREINSNYYQASVPGEIELKALETMNRMSVQYWGVTLNEFMHKVNKVVKGQILEHIDNHFGHQKHLQLYSTVQTIAKNYLELVIHEEWSGLDRICDAELKYPLTFNQESLKKHELDSIAVRRQKRAEARLVLEQTLLKATNMGKKIKTLTIDDLPPDSWDVEVQMSAKTRAYYEIASSRFVDTICQNIFVYLIPRCQEALVNHVREQLGLHDVQANKERIAILMAEDAEREAYRARLRGEQDRLEEGYTYIQKVLGIANMSDLRMSSQTGIEEPVDAVMSDEKSVPISAADGPIASPSKRKVDTYINGVDMISPSKRGRNATVEDSGFDVGSGSSSERRNGIAVRLQSVGLHDDE</sequence>
<reference evidence="1" key="1">
    <citation type="submission" date="2022-10" db="EMBL/GenBank/DDBJ databases">
        <title>Culturing micro-colonial fungi from biological soil crusts in the Mojave desert and describing Neophaeococcomyces mojavensis, and introducing the new genera and species Taxawa tesnikishii.</title>
        <authorList>
            <person name="Kurbessoian T."/>
            <person name="Stajich J.E."/>
        </authorList>
    </citation>
    <scope>NUCLEOTIDE SEQUENCE</scope>
    <source>
        <strain evidence="1">JES_112</strain>
    </source>
</reference>
<name>A0ACC3A1X3_9EURO</name>
<proteinExistence type="predicted"/>
<gene>
    <name evidence="1" type="ORF">H2198_006736</name>
</gene>
<accession>A0ACC3A1X3</accession>
<organism evidence="1 2">
    <name type="scientific">Neophaeococcomyces mojaviensis</name>
    <dbReference type="NCBI Taxonomy" id="3383035"/>
    <lineage>
        <taxon>Eukaryota</taxon>
        <taxon>Fungi</taxon>
        <taxon>Dikarya</taxon>
        <taxon>Ascomycota</taxon>
        <taxon>Pezizomycotina</taxon>
        <taxon>Eurotiomycetes</taxon>
        <taxon>Chaetothyriomycetidae</taxon>
        <taxon>Chaetothyriales</taxon>
        <taxon>Chaetothyriales incertae sedis</taxon>
        <taxon>Neophaeococcomyces</taxon>
    </lineage>
</organism>
<keyword evidence="2" id="KW-1185">Reference proteome</keyword>
<dbReference type="EMBL" id="JAPDRQ010000129">
    <property type="protein sequence ID" value="KAJ9654172.1"/>
    <property type="molecule type" value="Genomic_DNA"/>
</dbReference>
<dbReference type="Proteomes" id="UP001172386">
    <property type="component" value="Unassembled WGS sequence"/>
</dbReference>
<evidence type="ECO:0000313" key="2">
    <source>
        <dbReference type="Proteomes" id="UP001172386"/>
    </source>
</evidence>